<sequence>MSKVLFVFGTRPEAIKMAPLVIEFKRNPKIDVRVCVTGQHREMLDQVLDFFEIEPDYDLNIMKKQQSLASITCSIVSSIDHILTDFKPEYVFVHGDTTTTFAASLSAFYQNIKVWHIEAGLRTWDSTSPFPEEANRQLTCKLANIHVAPTVQAKANLLKDNIDEENIIITGNTVIDALLIGVQKLEQSAHRIPDVAALMDKLDLKKKIILITLHRRENQGELLTQICDDLKRLALAYDDIEIVFPVHMSPNIRTVVHAKLSGINNIKLLEPLNYPCFIWLMNHAYFILSDSGGVQEEAPSLRKPLLVARDTTERPEVIENGAAILVNPHIQGNIYANCVRLLSDHLLYDQMSNAGNPFGDGQASQKIYKFFIAKHVL</sequence>
<dbReference type="Pfam" id="PF02350">
    <property type="entry name" value="Epimerase_2"/>
    <property type="match status" value="1"/>
</dbReference>
<dbReference type="OrthoDB" id="9803238at2"/>
<comment type="catalytic activity">
    <reaction evidence="2">
        <text>UDP-N-acetyl-alpha-D-glucosamine = UDP-N-acetyl-alpha-D-mannosamine</text>
        <dbReference type="Rhea" id="RHEA:17213"/>
        <dbReference type="ChEBI" id="CHEBI:57705"/>
        <dbReference type="ChEBI" id="CHEBI:68623"/>
        <dbReference type="EC" id="5.1.3.14"/>
    </reaction>
</comment>
<dbReference type="Gene3D" id="3.40.50.2000">
    <property type="entry name" value="Glycogen Phosphorylase B"/>
    <property type="match status" value="2"/>
</dbReference>
<evidence type="ECO:0000256" key="6">
    <source>
        <dbReference type="RuleBase" id="RU003513"/>
    </source>
</evidence>
<dbReference type="PANTHER" id="PTHR43174:SF2">
    <property type="entry name" value="UDP-N-ACETYLGLUCOSAMINE 2-EPIMERASE"/>
    <property type="match status" value="1"/>
</dbReference>
<evidence type="ECO:0000313" key="9">
    <source>
        <dbReference type="Proteomes" id="UP000093391"/>
    </source>
</evidence>
<accession>A0A1B2LX03</accession>
<dbReference type="InterPro" id="IPR029767">
    <property type="entry name" value="WecB-like"/>
</dbReference>
<evidence type="ECO:0000313" key="8">
    <source>
        <dbReference type="EMBL" id="AOA57471.1"/>
    </source>
</evidence>
<reference evidence="8 9" key="1">
    <citation type="submission" date="2016-08" db="EMBL/GenBank/DDBJ databases">
        <authorList>
            <person name="Seilhamer J.J."/>
        </authorList>
    </citation>
    <scope>NUCLEOTIDE SEQUENCE [LARGE SCALE GENOMIC DNA]</scope>
    <source>
        <strain evidence="8 9">BRTC-1</strain>
    </source>
</reference>
<dbReference type="AlphaFoldDB" id="A0A1B2LX03"/>
<dbReference type="InterPro" id="IPR003331">
    <property type="entry name" value="UDP_GlcNAc_Epimerase_2_dom"/>
</dbReference>
<evidence type="ECO:0000259" key="7">
    <source>
        <dbReference type="Pfam" id="PF02350"/>
    </source>
</evidence>
<feature type="domain" description="UDP-N-acetylglucosamine 2-epimerase" evidence="7">
    <location>
        <begin position="23"/>
        <end position="370"/>
    </location>
</feature>
<evidence type="ECO:0000256" key="5">
    <source>
        <dbReference type="ARBA" id="ARBA00074883"/>
    </source>
</evidence>
<dbReference type="SUPFAM" id="SSF53756">
    <property type="entry name" value="UDP-Glycosyltransferase/glycogen phosphorylase"/>
    <property type="match status" value="1"/>
</dbReference>
<protein>
    <recommendedName>
        <fullName evidence="5">UDP-N-acetylglucosamine 2-epimerase</fullName>
        <ecNumber evidence="4">5.1.3.14</ecNumber>
    </recommendedName>
</protein>
<dbReference type="NCBIfam" id="TIGR00236">
    <property type="entry name" value="wecB"/>
    <property type="match status" value="1"/>
</dbReference>
<keyword evidence="9" id="KW-1185">Reference proteome</keyword>
<dbReference type="FunFam" id="3.40.50.2000:FF:000043">
    <property type="entry name" value="UDP-N-acetylglucosamine 2-epimerase"/>
    <property type="match status" value="1"/>
</dbReference>
<evidence type="ECO:0000256" key="2">
    <source>
        <dbReference type="ARBA" id="ARBA00036080"/>
    </source>
</evidence>
<proteinExistence type="inferred from homology"/>
<dbReference type="KEGG" id="ala:BFG52_03290"/>
<dbReference type="Proteomes" id="UP000093391">
    <property type="component" value="Chromosome"/>
</dbReference>
<evidence type="ECO:0000256" key="4">
    <source>
        <dbReference type="ARBA" id="ARBA00038858"/>
    </source>
</evidence>
<gene>
    <name evidence="8" type="ORF">BFG52_03290</name>
</gene>
<organism evidence="8 9">
    <name type="scientific">Acinetobacter larvae</name>
    <dbReference type="NCBI Taxonomy" id="1789224"/>
    <lineage>
        <taxon>Bacteria</taxon>
        <taxon>Pseudomonadati</taxon>
        <taxon>Pseudomonadota</taxon>
        <taxon>Gammaproteobacteria</taxon>
        <taxon>Moraxellales</taxon>
        <taxon>Moraxellaceae</taxon>
        <taxon>Acinetobacter</taxon>
    </lineage>
</organism>
<dbReference type="CDD" id="cd03786">
    <property type="entry name" value="GTB_UDP-GlcNAc_2-Epimerase"/>
    <property type="match status" value="1"/>
</dbReference>
<comment type="similarity">
    <text evidence="3 6">Belongs to the UDP-N-acetylglucosamine 2-epimerase family.</text>
</comment>
<dbReference type="STRING" id="1789224.BFG52_03290"/>
<dbReference type="PANTHER" id="PTHR43174">
    <property type="entry name" value="UDP-N-ACETYLGLUCOSAMINE 2-EPIMERASE"/>
    <property type="match status" value="1"/>
</dbReference>
<name>A0A1B2LX03_9GAMM</name>
<dbReference type="EC" id="5.1.3.14" evidence="4"/>
<evidence type="ECO:0000256" key="1">
    <source>
        <dbReference type="ARBA" id="ARBA00023235"/>
    </source>
</evidence>
<keyword evidence="1 6" id="KW-0413">Isomerase</keyword>
<dbReference type="GO" id="GO:0008761">
    <property type="term" value="F:UDP-N-acetylglucosamine 2-epimerase activity"/>
    <property type="evidence" value="ECO:0007669"/>
    <property type="project" value="UniProtKB-EC"/>
</dbReference>
<evidence type="ECO:0000256" key="3">
    <source>
        <dbReference type="ARBA" id="ARBA00038209"/>
    </source>
</evidence>
<dbReference type="RefSeq" id="WP_067552581.1">
    <property type="nucleotide sequence ID" value="NZ_CP016895.1"/>
</dbReference>
<dbReference type="EMBL" id="CP016895">
    <property type="protein sequence ID" value="AOA57471.1"/>
    <property type="molecule type" value="Genomic_DNA"/>
</dbReference>